<comment type="similarity">
    <text evidence="1">Belongs to the CIA30 family.</text>
</comment>
<sequence>MKHASLKAIILAMTLSTLPAHATEIEDFAGAPDQRWDFFSDRVMGGVSSGGVAFDGGALRLTGTVSTANNGGFIQARLKLPERLPDDASALVLRVRGNGDQYFVHLRTGGTLLPWHYYQAAFPTGPDWELVRIPLDAFKPSTRMVRATPSAASVRSVAVAAFGHDHEADVSVDWIGWE</sequence>
<dbReference type="InterPro" id="IPR013857">
    <property type="entry name" value="NADH-UbQ_OxRdtase-assoc_prot30"/>
</dbReference>
<dbReference type="PANTHER" id="PTHR13194:SF19">
    <property type="entry name" value="NAD(P)-BINDING ROSSMANN-FOLD SUPERFAMILY PROTEIN"/>
    <property type="match status" value="1"/>
</dbReference>
<comment type="caution">
    <text evidence="4">The sequence shown here is derived from an EMBL/GenBank/DDBJ whole genome shotgun (WGS) entry which is preliminary data.</text>
</comment>
<evidence type="ECO:0000256" key="1">
    <source>
        <dbReference type="ARBA" id="ARBA00007884"/>
    </source>
</evidence>
<gene>
    <name evidence="4" type="ORF">GCM10011358_23210</name>
</gene>
<reference evidence="5" key="1">
    <citation type="journal article" date="2019" name="Int. J. Syst. Evol. Microbiol.">
        <title>The Global Catalogue of Microorganisms (GCM) 10K type strain sequencing project: providing services to taxonomists for standard genome sequencing and annotation.</title>
        <authorList>
            <consortium name="The Broad Institute Genomics Platform"/>
            <consortium name="The Broad Institute Genome Sequencing Center for Infectious Disease"/>
            <person name="Wu L."/>
            <person name="Ma J."/>
        </authorList>
    </citation>
    <scope>NUCLEOTIDE SEQUENCE [LARGE SCALE GENOMIC DNA]</scope>
    <source>
        <strain evidence="5">CGMCC 1.12922</strain>
    </source>
</reference>
<dbReference type="SUPFAM" id="SSF49785">
    <property type="entry name" value="Galactose-binding domain-like"/>
    <property type="match status" value="1"/>
</dbReference>
<feature type="chain" id="PRO_5045157908" description="NADH:ubiquinone oxidoreductase intermediate-associated protein 30 domain-containing protein" evidence="2">
    <location>
        <begin position="23"/>
        <end position="178"/>
    </location>
</feature>
<organism evidence="4 5">
    <name type="scientific">Sinisalibacter lacisalsi</name>
    <dbReference type="NCBI Taxonomy" id="1526570"/>
    <lineage>
        <taxon>Bacteria</taxon>
        <taxon>Pseudomonadati</taxon>
        <taxon>Pseudomonadota</taxon>
        <taxon>Alphaproteobacteria</taxon>
        <taxon>Rhodobacterales</taxon>
        <taxon>Roseobacteraceae</taxon>
        <taxon>Sinisalibacter</taxon>
    </lineage>
</organism>
<dbReference type="Pfam" id="PF08547">
    <property type="entry name" value="CIA30"/>
    <property type="match status" value="1"/>
</dbReference>
<keyword evidence="5" id="KW-1185">Reference proteome</keyword>
<feature type="domain" description="NADH:ubiquinone oxidoreductase intermediate-associated protein 30" evidence="3">
    <location>
        <begin position="33"/>
        <end position="144"/>
    </location>
</feature>
<dbReference type="Proteomes" id="UP000617355">
    <property type="component" value="Unassembled WGS sequence"/>
</dbReference>
<evidence type="ECO:0000313" key="4">
    <source>
        <dbReference type="EMBL" id="GGD38699.1"/>
    </source>
</evidence>
<dbReference type="PANTHER" id="PTHR13194">
    <property type="entry name" value="COMPLEX I INTERMEDIATE-ASSOCIATED PROTEIN 30"/>
    <property type="match status" value="1"/>
</dbReference>
<dbReference type="EMBL" id="BMGI01000003">
    <property type="protein sequence ID" value="GGD38699.1"/>
    <property type="molecule type" value="Genomic_DNA"/>
</dbReference>
<evidence type="ECO:0000256" key="2">
    <source>
        <dbReference type="SAM" id="SignalP"/>
    </source>
</evidence>
<proteinExistence type="inferred from homology"/>
<feature type="signal peptide" evidence="2">
    <location>
        <begin position="1"/>
        <end position="22"/>
    </location>
</feature>
<accession>A0ABQ1QPW6</accession>
<dbReference type="InterPro" id="IPR008979">
    <property type="entry name" value="Galactose-bd-like_sf"/>
</dbReference>
<name>A0ABQ1QPW6_9RHOB</name>
<keyword evidence="2" id="KW-0732">Signal</keyword>
<protein>
    <recommendedName>
        <fullName evidence="3">NADH:ubiquinone oxidoreductase intermediate-associated protein 30 domain-containing protein</fullName>
    </recommendedName>
</protein>
<evidence type="ECO:0000259" key="3">
    <source>
        <dbReference type="Pfam" id="PF08547"/>
    </source>
</evidence>
<evidence type="ECO:0000313" key="5">
    <source>
        <dbReference type="Proteomes" id="UP000617355"/>
    </source>
</evidence>
<dbReference type="InterPro" id="IPR039131">
    <property type="entry name" value="NDUFAF1"/>
</dbReference>